<organism evidence="3 4">
    <name type="scientific">Sulfitobacter guttiformis</name>
    <dbReference type="NCBI Taxonomy" id="74349"/>
    <lineage>
        <taxon>Bacteria</taxon>
        <taxon>Pseudomonadati</taxon>
        <taxon>Pseudomonadota</taxon>
        <taxon>Alphaproteobacteria</taxon>
        <taxon>Rhodobacterales</taxon>
        <taxon>Roseobacteraceae</taxon>
        <taxon>Sulfitobacter</taxon>
    </lineage>
</organism>
<gene>
    <name evidence="3" type="ORF">C8N30_2641</name>
</gene>
<evidence type="ECO:0000256" key="1">
    <source>
        <dbReference type="ARBA" id="ARBA00022723"/>
    </source>
</evidence>
<dbReference type="InterPro" id="IPR017969">
    <property type="entry name" value="Heavy-metal-associated_CS"/>
</dbReference>
<reference evidence="3 4" key="1">
    <citation type="submission" date="2018-09" db="EMBL/GenBank/DDBJ databases">
        <title>Genomic Encyclopedia of Archaeal and Bacterial Type Strains, Phase II (KMG-II): from individual species to whole genera.</title>
        <authorList>
            <person name="Goeker M."/>
        </authorList>
    </citation>
    <scope>NUCLEOTIDE SEQUENCE [LARGE SCALE GENOMIC DNA]</scope>
    <source>
        <strain evidence="3 4">DSM 11458</strain>
    </source>
</reference>
<dbReference type="Pfam" id="PF00403">
    <property type="entry name" value="HMA"/>
    <property type="match status" value="1"/>
</dbReference>
<dbReference type="EMBL" id="RAQK01000002">
    <property type="protein sequence ID" value="RKE93571.1"/>
    <property type="molecule type" value="Genomic_DNA"/>
</dbReference>
<dbReference type="Proteomes" id="UP000284407">
    <property type="component" value="Unassembled WGS sequence"/>
</dbReference>
<dbReference type="PROSITE" id="PS01047">
    <property type="entry name" value="HMA_1"/>
    <property type="match status" value="1"/>
</dbReference>
<dbReference type="PROSITE" id="PS50846">
    <property type="entry name" value="HMA_2"/>
    <property type="match status" value="1"/>
</dbReference>
<dbReference type="InterPro" id="IPR006121">
    <property type="entry name" value="HMA_dom"/>
</dbReference>
<feature type="domain" description="HMA" evidence="2">
    <location>
        <begin position="5"/>
        <end position="69"/>
    </location>
</feature>
<comment type="caution">
    <text evidence="3">The sequence shown here is derived from an EMBL/GenBank/DDBJ whole genome shotgun (WGS) entry which is preliminary data.</text>
</comment>
<keyword evidence="1" id="KW-0479">Metal-binding</keyword>
<protein>
    <submittedName>
        <fullName evidence="3">Copper chaperone CopZ</fullName>
    </submittedName>
</protein>
<evidence type="ECO:0000259" key="2">
    <source>
        <dbReference type="PROSITE" id="PS50846"/>
    </source>
</evidence>
<dbReference type="GO" id="GO:0046872">
    <property type="term" value="F:metal ion binding"/>
    <property type="evidence" value="ECO:0007669"/>
    <property type="project" value="UniProtKB-KW"/>
</dbReference>
<name>A0A420DH73_9RHOB</name>
<proteinExistence type="predicted"/>
<dbReference type="SUPFAM" id="SSF55008">
    <property type="entry name" value="HMA, heavy metal-associated domain"/>
    <property type="match status" value="1"/>
</dbReference>
<dbReference type="OrthoDB" id="8687281at2"/>
<dbReference type="AlphaFoldDB" id="A0A420DH73"/>
<dbReference type="CDD" id="cd00371">
    <property type="entry name" value="HMA"/>
    <property type="match status" value="1"/>
</dbReference>
<sequence length="70" mass="7161">MSSENSVTFTVREMNCGSCVGRVEKTLLAVPGVQKATVNLAAGTATVVVADLDMGLIATALDTAGYQAEL</sequence>
<dbReference type="InterPro" id="IPR036163">
    <property type="entry name" value="HMA_dom_sf"/>
</dbReference>
<dbReference type="STRING" id="1443111.Z949_1884"/>
<accession>A0A420DH73</accession>
<dbReference type="Gene3D" id="3.30.70.100">
    <property type="match status" value="1"/>
</dbReference>
<evidence type="ECO:0000313" key="4">
    <source>
        <dbReference type="Proteomes" id="UP000284407"/>
    </source>
</evidence>
<keyword evidence="4" id="KW-1185">Reference proteome</keyword>
<evidence type="ECO:0000313" key="3">
    <source>
        <dbReference type="EMBL" id="RKE93571.1"/>
    </source>
</evidence>